<feature type="compositionally biased region" description="Low complexity" evidence="1">
    <location>
        <begin position="927"/>
        <end position="949"/>
    </location>
</feature>
<dbReference type="InterPro" id="IPR040976">
    <property type="entry name" value="Pkinase_fungal"/>
</dbReference>
<dbReference type="EMBL" id="ML122315">
    <property type="protein sequence ID" value="RPD53821.1"/>
    <property type="molecule type" value="Genomic_DNA"/>
</dbReference>
<gene>
    <name evidence="3" type="ORF">L227DRAFT_658024</name>
</gene>
<dbReference type="PANTHER" id="PTHR38248:SF2">
    <property type="entry name" value="FUNK1 11"/>
    <property type="match status" value="1"/>
</dbReference>
<evidence type="ECO:0000313" key="3">
    <source>
        <dbReference type="EMBL" id="RPD53821.1"/>
    </source>
</evidence>
<dbReference type="InterPro" id="IPR011009">
    <property type="entry name" value="Kinase-like_dom_sf"/>
</dbReference>
<reference evidence="3" key="1">
    <citation type="journal article" date="2018" name="Genome Biol. Evol.">
        <title>Genomics and development of Lentinus tigrinus, a white-rot wood-decaying mushroom with dimorphic fruiting bodies.</title>
        <authorList>
            <person name="Wu B."/>
            <person name="Xu Z."/>
            <person name="Knudson A."/>
            <person name="Carlson A."/>
            <person name="Chen N."/>
            <person name="Kovaka S."/>
            <person name="LaButti K."/>
            <person name="Lipzen A."/>
            <person name="Pennachio C."/>
            <person name="Riley R."/>
            <person name="Schakwitz W."/>
            <person name="Umezawa K."/>
            <person name="Ohm R.A."/>
            <person name="Grigoriev I.V."/>
            <person name="Nagy L.G."/>
            <person name="Gibbons J."/>
            <person name="Hibbett D."/>
        </authorList>
    </citation>
    <scope>NUCLEOTIDE SEQUENCE [LARGE SCALE GENOMIC DNA]</scope>
    <source>
        <strain evidence="3">ALCF2SS1-6</strain>
    </source>
</reference>
<keyword evidence="4" id="KW-1185">Reference proteome</keyword>
<protein>
    <recommendedName>
        <fullName evidence="2">Fungal-type protein kinase domain-containing protein</fullName>
    </recommendedName>
</protein>
<dbReference type="OrthoDB" id="5584477at2759"/>
<evidence type="ECO:0000259" key="2">
    <source>
        <dbReference type="Pfam" id="PF17667"/>
    </source>
</evidence>
<sequence length="969" mass="108996">MGDTTVLMTLRQFQQEQLLDLASHCDHNHQFLDHVRSVWWTLQNEFGNVPHQPYEKSLVKEPSAREVADAWTRADSKIRVCPGHFLPECARNPKGEYGEEYKLYGTLIHEGDRDELNRGYYTRAVKRARTAVGDAESAAQLLFSYQQRTAAFLLLVNIDEFRVMRWDRSGVIITEPVNYLRTIEGTRALLEVTYAFSKFSRARLGMDTTAVRLMEASCGWKRMDLLAQPSPDDLSYAEALFDRSIHEVFIDANVAATYGSFSPDANDTDLHYDPTHSCHNHVSSPPVIPVLEYIRNKFRESLVSGFPRYRLTVDGHDYLVGRPFFTKSGVVNRGTRGYIALEWETQRLVFLKDSWRVCKQGAEHEGAILSKLNEHGVQNIPTVVRYGDVCHVQGDLLEQMTETSDYHPVSGGKHVDLNLAPFADDVEKKGALEDVEQWFNAGTEQILKHPALEGLRDTVQLPLFYGHDSGPCPHAPKKAASMPDLPAFLLRPKPLATATAQHPRSSRDSQAAQGKDLLHLMHTRLVVKEICLPFTEFTSTRQLVHLIFDCVIAHGLAYKRCQYIHCDISEGNLLIYPHIRRTDKGVYGVSWRGMLSDWECAKTKTTTSDRLLWGTWDFMSAYRLLNLNEPATIPDELESFVHVLIYCAVFRVQSNIHPHCIKYFLEYYFSEHLRGPSGNLTCPRAKLSSLVCPGYLGPRLTMSGVAIIFSTPGRQLADQHTLNQLIQNLFNLFHSRYAIDAWERKESDRRTQPSQAKYAKRASLEHHFRLANTLHHYSGLPKHVRAWPVGDVVPNRKDEELHTDEPSPAYDEEVTPQELGLFQLEDDQEAQKLLAELKPDSPPAEAVAPQTGNRNGEPAEPQNAPNAPDPDASSRPAKRRRLDPVVDEAALLRAESSTQRVTRSRSAAQAVAADFTRVTRSKTGKLPSQVAAAASAVPSASRGSDARTTTSRRRGGAASRNAPSKSRGR</sequence>
<name>A0A5C2RRS2_9APHY</name>
<feature type="compositionally biased region" description="Low complexity" evidence="1">
    <location>
        <begin position="858"/>
        <end position="875"/>
    </location>
</feature>
<feature type="compositionally biased region" description="Polar residues" evidence="1">
    <location>
        <begin position="895"/>
        <end position="907"/>
    </location>
</feature>
<dbReference type="PANTHER" id="PTHR38248">
    <property type="entry name" value="FUNK1 6"/>
    <property type="match status" value="1"/>
</dbReference>
<dbReference type="Proteomes" id="UP000313359">
    <property type="component" value="Unassembled WGS sequence"/>
</dbReference>
<accession>A0A5C2RRS2</accession>
<dbReference type="AlphaFoldDB" id="A0A5C2RRS2"/>
<feature type="region of interest" description="Disordered" evidence="1">
    <location>
        <begin position="837"/>
        <end position="969"/>
    </location>
</feature>
<organism evidence="3 4">
    <name type="scientific">Lentinus tigrinus ALCF2SS1-6</name>
    <dbReference type="NCBI Taxonomy" id="1328759"/>
    <lineage>
        <taxon>Eukaryota</taxon>
        <taxon>Fungi</taxon>
        <taxon>Dikarya</taxon>
        <taxon>Basidiomycota</taxon>
        <taxon>Agaricomycotina</taxon>
        <taxon>Agaricomycetes</taxon>
        <taxon>Polyporales</taxon>
        <taxon>Polyporaceae</taxon>
        <taxon>Lentinus</taxon>
    </lineage>
</organism>
<dbReference type="Pfam" id="PF17667">
    <property type="entry name" value="Pkinase_fungal"/>
    <property type="match status" value="1"/>
</dbReference>
<proteinExistence type="predicted"/>
<dbReference type="SUPFAM" id="SSF56112">
    <property type="entry name" value="Protein kinase-like (PK-like)"/>
    <property type="match status" value="1"/>
</dbReference>
<evidence type="ECO:0000313" key="4">
    <source>
        <dbReference type="Proteomes" id="UP000313359"/>
    </source>
</evidence>
<feature type="domain" description="Fungal-type protein kinase" evidence="2">
    <location>
        <begin position="316"/>
        <end position="646"/>
    </location>
</feature>
<evidence type="ECO:0000256" key="1">
    <source>
        <dbReference type="SAM" id="MobiDB-lite"/>
    </source>
</evidence>